<keyword evidence="3" id="KW-1185">Reference proteome</keyword>
<evidence type="ECO:0000313" key="2">
    <source>
        <dbReference type="EMBL" id="TDH73943.1"/>
    </source>
</evidence>
<feature type="transmembrane region" description="Helical" evidence="1">
    <location>
        <begin position="20"/>
        <end position="39"/>
    </location>
</feature>
<reference evidence="2 3" key="1">
    <citation type="journal article" date="2021" name="Genome Biol.">
        <title>AFLAP: assembly-free linkage analysis pipeline using k-mers from genome sequencing data.</title>
        <authorList>
            <person name="Fletcher K."/>
            <person name="Zhang L."/>
            <person name="Gil J."/>
            <person name="Han R."/>
            <person name="Cavanaugh K."/>
            <person name="Michelmore R."/>
        </authorList>
    </citation>
    <scope>NUCLEOTIDE SEQUENCE [LARGE SCALE GENOMIC DNA]</scope>
    <source>
        <strain evidence="2 3">SF5</strain>
    </source>
</reference>
<comment type="caution">
    <text evidence="2">The sequence shown here is derived from an EMBL/GenBank/DDBJ whole genome shotgun (WGS) entry which is preliminary data.</text>
</comment>
<keyword evidence="1" id="KW-0812">Transmembrane</keyword>
<dbReference type="RefSeq" id="XP_067823441.1">
    <property type="nucleotide sequence ID" value="XM_067967046.1"/>
</dbReference>
<gene>
    <name evidence="2" type="ORF">CCR75_008999</name>
</gene>
<protein>
    <submittedName>
        <fullName evidence="2">Uncharacterized protein</fullName>
    </submittedName>
</protein>
<dbReference type="KEGG" id="blac:94352717"/>
<proteinExistence type="predicted"/>
<dbReference type="EMBL" id="SHOA02000018">
    <property type="protein sequence ID" value="TDH73943.1"/>
    <property type="molecule type" value="Genomic_DNA"/>
</dbReference>
<accession>A0A976NZL7</accession>
<dbReference type="GeneID" id="94352717"/>
<dbReference type="Proteomes" id="UP000294530">
    <property type="component" value="Unassembled WGS sequence"/>
</dbReference>
<name>A0A976NZL7_BRELC</name>
<dbReference type="OrthoDB" id="166846at2759"/>
<dbReference type="AlphaFoldDB" id="A0A976NZL7"/>
<evidence type="ECO:0000313" key="3">
    <source>
        <dbReference type="Proteomes" id="UP000294530"/>
    </source>
</evidence>
<sequence length="106" mass="12011">MLHRKNETDPAKRVWLAKLHLQLTFAGMLVSAAGIAVFMTKQFGRLLLTFEGTKANWQWKDETIAVVTSFTVCTRGRGAFNFPPRDSNFGSQCYSLQSTRCYCVNQ</sequence>
<keyword evidence="1" id="KW-0472">Membrane</keyword>
<organism evidence="2 3">
    <name type="scientific">Bremia lactucae</name>
    <name type="common">Lettuce downy mildew</name>
    <dbReference type="NCBI Taxonomy" id="4779"/>
    <lineage>
        <taxon>Eukaryota</taxon>
        <taxon>Sar</taxon>
        <taxon>Stramenopiles</taxon>
        <taxon>Oomycota</taxon>
        <taxon>Peronosporomycetes</taxon>
        <taxon>Peronosporales</taxon>
        <taxon>Peronosporaceae</taxon>
        <taxon>Bremia</taxon>
    </lineage>
</organism>
<evidence type="ECO:0000256" key="1">
    <source>
        <dbReference type="SAM" id="Phobius"/>
    </source>
</evidence>
<keyword evidence="1" id="KW-1133">Transmembrane helix</keyword>